<feature type="domain" description="DUF5060" evidence="2">
    <location>
        <begin position="73"/>
        <end position="142"/>
    </location>
</feature>
<protein>
    <submittedName>
        <fullName evidence="3">DUF5060 domain-containing protein</fullName>
    </submittedName>
</protein>
<dbReference type="Proteomes" id="UP000673394">
    <property type="component" value="Unassembled WGS sequence"/>
</dbReference>
<dbReference type="EMBL" id="JAGKSP010000009">
    <property type="protein sequence ID" value="MBP3965149.1"/>
    <property type="molecule type" value="Genomic_DNA"/>
</dbReference>
<dbReference type="Gene3D" id="3.20.20.80">
    <property type="entry name" value="Glycosidases"/>
    <property type="match status" value="1"/>
</dbReference>
<gene>
    <name evidence="3" type="ORF">I8J30_20700</name>
</gene>
<proteinExistence type="predicted"/>
<sequence>MINRKLVLFAAGSLLVLAAVGYIALTAGGDPANQAGTLQKEPSSEANAGTALNAAQAAKAPIIRNVVANADAIELYTKFELTLEMDADYKNPYDPREIDLSMDLTSPSGKKWSVNGFYDGTGFAWKVRFSPDEAGKWSYRLRAVTAGAATEGPLASFEAAPAKRRGWIQVSDENKRYLEYRDGSSFYGVGVAYPWGITDVNLDKIAAHGGNLITYWNGNYDSSGNGGGSNQLQSATFGVEKIDPLKASRIDDLIESFEQRELHMNFVIWPHDSLADSLDGWPKAWDKSGYAELGEAKDFFTSQEMWVYQEHLYRYIIARWGYSSAIGIWDLVCEINGTDGWVHGSTADTDAWTAKVHSYFKEHDPYGHPTMGSMAGNRQDYWDYGYRTLDLADRENYYNLSYKAYAQDIRKRWDSYEKPLIIGETGNVTDTLKYHQSIWVSLASGLASSPFWWDFGQVSDEMFLHMKHFAAFTAGIDLHEKRVPVNSAEGDEGGQAQAWAMQGELQSYGWLLAGNGGAGGKTATLQSWPAGTYTLSWYDPWTGASLAGGSVEAADGKLVLASPDTSQSDLAFTVTRN</sequence>
<evidence type="ECO:0000313" key="4">
    <source>
        <dbReference type="Proteomes" id="UP000673394"/>
    </source>
</evidence>
<dbReference type="Gene3D" id="2.60.40.10">
    <property type="entry name" value="Immunoglobulins"/>
    <property type="match status" value="1"/>
</dbReference>
<name>A0ABS5CGZ2_9BACL</name>
<dbReference type="InterPro" id="IPR032260">
    <property type="entry name" value="DUF5060"/>
</dbReference>
<dbReference type="SUPFAM" id="SSF51445">
    <property type="entry name" value="(Trans)glycosidases"/>
    <property type="match status" value="1"/>
</dbReference>
<evidence type="ECO:0000313" key="3">
    <source>
        <dbReference type="EMBL" id="MBP3965149.1"/>
    </source>
</evidence>
<evidence type="ECO:0000259" key="2">
    <source>
        <dbReference type="Pfam" id="PF16586"/>
    </source>
</evidence>
<dbReference type="RefSeq" id="WP_210661366.1">
    <property type="nucleotide sequence ID" value="NZ_JAGKSP010000009.1"/>
</dbReference>
<dbReference type="InterPro" id="IPR013783">
    <property type="entry name" value="Ig-like_fold"/>
</dbReference>
<dbReference type="Pfam" id="PF16586">
    <property type="entry name" value="DUF5060"/>
    <property type="match status" value="1"/>
</dbReference>
<comment type="caution">
    <text evidence="3">The sequence shown here is derived from an EMBL/GenBank/DDBJ whole genome shotgun (WGS) entry which is preliminary data.</text>
</comment>
<accession>A0ABS5CGZ2</accession>
<organism evidence="3 4">
    <name type="scientific">Paenibacillus lignilyticus</name>
    <dbReference type="NCBI Taxonomy" id="1172615"/>
    <lineage>
        <taxon>Bacteria</taxon>
        <taxon>Bacillati</taxon>
        <taxon>Bacillota</taxon>
        <taxon>Bacilli</taxon>
        <taxon>Bacillales</taxon>
        <taxon>Paenibacillaceae</taxon>
        <taxon>Paenibacillus</taxon>
    </lineage>
</organism>
<reference evidence="3 4" key="1">
    <citation type="submission" date="2021-04" db="EMBL/GenBank/DDBJ databases">
        <title>Paenibacillus sp. DLE-14 whole genome sequence.</title>
        <authorList>
            <person name="Ham Y.J."/>
        </authorList>
    </citation>
    <scope>NUCLEOTIDE SEQUENCE [LARGE SCALE GENOMIC DNA]</scope>
    <source>
        <strain evidence="3 4">DLE-14</strain>
    </source>
</reference>
<feature type="chain" id="PRO_5045167454" evidence="1">
    <location>
        <begin position="19"/>
        <end position="577"/>
    </location>
</feature>
<keyword evidence="4" id="KW-1185">Reference proteome</keyword>
<evidence type="ECO:0000256" key="1">
    <source>
        <dbReference type="SAM" id="SignalP"/>
    </source>
</evidence>
<keyword evidence="1" id="KW-0732">Signal</keyword>
<dbReference type="InterPro" id="IPR017853">
    <property type="entry name" value="GH"/>
</dbReference>
<feature type="signal peptide" evidence="1">
    <location>
        <begin position="1"/>
        <end position="18"/>
    </location>
</feature>